<feature type="domain" description="Histidine kinase" evidence="14">
    <location>
        <begin position="176"/>
        <end position="390"/>
    </location>
</feature>
<feature type="coiled-coil region" evidence="13">
    <location>
        <begin position="135"/>
        <end position="169"/>
    </location>
</feature>
<dbReference type="SUPFAM" id="SSF55874">
    <property type="entry name" value="ATPase domain of HSP90 chaperone/DNA topoisomerase II/histidine kinase"/>
    <property type="match status" value="1"/>
</dbReference>
<dbReference type="Gene3D" id="3.40.50.2300">
    <property type="match status" value="1"/>
</dbReference>
<dbReference type="InterPro" id="IPR036097">
    <property type="entry name" value="HisK_dim/P_sf"/>
</dbReference>
<evidence type="ECO:0000313" key="17">
    <source>
        <dbReference type="Proteomes" id="UP000005824"/>
    </source>
</evidence>
<dbReference type="InterPro" id="IPR036890">
    <property type="entry name" value="HATPase_C_sf"/>
</dbReference>
<organism evidence="16 17">
    <name type="scientific">Chthoniobacter flavus Ellin428</name>
    <dbReference type="NCBI Taxonomy" id="497964"/>
    <lineage>
        <taxon>Bacteria</taxon>
        <taxon>Pseudomonadati</taxon>
        <taxon>Verrucomicrobiota</taxon>
        <taxon>Spartobacteria</taxon>
        <taxon>Chthoniobacterales</taxon>
        <taxon>Chthoniobacteraceae</taxon>
        <taxon>Chthoniobacter</taxon>
    </lineage>
</organism>
<evidence type="ECO:0000256" key="2">
    <source>
        <dbReference type="ARBA" id="ARBA00004236"/>
    </source>
</evidence>
<dbReference type="GO" id="GO:0005524">
    <property type="term" value="F:ATP binding"/>
    <property type="evidence" value="ECO:0007669"/>
    <property type="project" value="UniProtKB-KW"/>
</dbReference>
<evidence type="ECO:0000256" key="6">
    <source>
        <dbReference type="ARBA" id="ARBA00022679"/>
    </source>
</evidence>
<accession>B4DC57</accession>
<dbReference type="STRING" id="497964.CfE428DRAFT_6498"/>
<dbReference type="SMART" id="SM00387">
    <property type="entry name" value="HATPase_c"/>
    <property type="match status" value="1"/>
</dbReference>
<dbReference type="PRINTS" id="PR00344">
    <property type="entry name" value="BCTRLSENSOR"/>
</dbReference>
<evidence type="ECO:0000313" key="16">
    <source>
        <dbReference type="EMBL" id="EDY15979.1"/>
    </source>
</evidence>
<evidence type="ECO:0000256" key="8">
    <source>
        <dbReference type="ARBA" id="ARBA00022777"/>
    </source>
</evidence>
<dbReference type="InterPro" id="IPR050351">
    <property type="entry name" value="BphY/WalK/GraS-like"/>
</dbReference>
<dbReference type="GO" id="GO:0000156">
    <property type="term" value="F:phosphorelay response regulator activity"/>
    <property type="evidence" value="ECO:0007669"/>
    <property type="project" value="TreeGrafter"/>
</dbReference>
<feature type="domain" description="Response regulatory" evidence="15">
    <location>
        <begin position="19"/>
        <end position="133"/>
    </location>
</feature>
<dbReference type="SMART" id="SM00388">
    <property type="entry name" value="HisKA"/>
    <property type="match status" value="1"/>
</dbReference>
<gene>
    <name evidence="16" type="ORF">CfE428DRAFT_6498</name>
</gene>
<dbReference type="GO" id="GO:0000155">
    <property type="term" value="F:phosphorelay sensor kinase activity"/>
    <property type="evidence" value="ECO:0007669"/>
    <property type="project" value="InterPro"/>
</dbReference>
<protein>
    <recommendedName>
        <fullName evidence="3">histidine kinase</fullName>
        <ecNumber evidence="3">2.7.13.3</ecNumber>
    </recommendedName>
</protein>
<dbReference type="Pfam" id="PF00512">
    <property type="entry name" value="HisKA"/>
    <property type="match status" value="1"/>
</dbReference>
<dbReference type="EC" id="2.7.13.3" evidence="3"/>
<evidence type="ECO:0000256" key="11">
    <source>
        <dbReference type="ARBA" id="ARBA00023136"/>
    </source>
</evidence>
<dbReference type="GO" id="GO:0030295">
    <property type="term" value="F:protein kinase activator activity"/>
    <property type="evidence" value="ECO:0007669"/>
    <property type="project" value="TreeGrafter"/>
</dbReference>
<dbReference type="SMART" id="SM00448">
    <property type="entry name" value="REC"/>
    <property type="match status" value="1"/>
</dbReference>
<comment type="subcellular location">
    <subcellularLocation>
        <location evidence="2">Cell membrane</location>
    </subcellularLocation>
</comment>
<dbReference type="Proteomes" id="UP000005824">
    <property type="component" value="Unassembled WGS sequence"/>
</dbReference>
<dbReference type="SUPFAM" id="SSF47384">
    <property type="entry name" value="Homodimeric domain of signal transducing histidine kinase"/>
    <property type="match status" value="1"/>
</dbReference>
<name>B4DC57_9BACT</name>
<comment type="catalytic activity">
    <reaction evidence="1">
        <text>ATP + protein L-histidine = ADP + protein N-phospho-L-histidine.</text>
        <dbReference type="EC" id="2.7.13.3"/>
    </reaction>
</comment>
<keyword evidence="9" id="KW-0067">ATP-binding</keyword>
<dbReference type="Pfam" id="PF00072">
    <property type="entry name" value="Response_reg"/>
    <property type="match status" value="1"/>
</dbReference>
<dbReference type="PROSITE" id="PS50109">
    <property type="entry name" value="HIS_KIN"/>
    <property type="match status" value="1"/>
</dbReference>
<evidence type="ECO:0000256" key="12">
    <source>
        <dbReference type="PROSITE-ProRule" id="PRU00169"/>
    </source>
</evidence>
<dbReference type="InterPro" id="IPR004358">
    <property type="entry name" value="Sig_transdc_His_kin-like_C"/>
</dbReference>
<feature type="modified residue" description="4-aspartylphosphate" evidence="12">
    <location>
        <position position="68"/>
    </location>
</feature>
<dbReference type="InterPro" id="IPR005467">
    <property type="entry name" value="His_kinase_dom"/>
</dbReference>
<dbReference type="PANTHER" id="PTHR42878">
    <property type="entry name" value="TWO-COMPONENT HISTIDINE KINASE"/>
    <property type="match status" value="1"/>
</dbReference>
<keyword evidence="5 12" id="KW-0597">Phosphoprotein</keyword>
<evidence type="ECO:0000256" key="7">
    <source>
        <dbReference type="ARBA" id="ARBA00022741"/>
    </source>
</evidence>
<evidence type="ECO:0000256" key="9">
    <source>
        <dbReference type="ARBA" id="ARBA00022840"/>
    </source>
</evidence>
<dbReference type="CDD" id="cd00082">
    <property type="entry name" value="HisKA"/>
    <property type="match status" value="1"/>
</dbReference>
<reference evidence="16 17" key="1">
    <citation type="journal article" date="2011" name="J. Bacteriol.">
        <title>Genome sequence of Chthoniobacter flavus Ellin428, an aerobic heterotrophic soil bacterium.</title>
        <authorList>
            <person name="Kant R."/>
            <person name="van Passel M.W."/>
            <person name="Palva A."/>
            <person name="Lucas S."/>
            <person name="Lapidus A."/>
            <person name="Glavina Del Rio T."/>
            <person name="Dalin E."/>
            <person name="Tice H."/>
            <person name="Bruce D."/>
            <person name="Goodwin L."/>
            <person name="Pitluck S."/>
            <person name="Larimer F.W."/>
            <person name="Land M.L."/>
            <person name="Hauser L."/>
            <person name="Sangwan P."/>
            <person name="de Vos W.M."/>
            <person name="Janssen P.H."/>
            <person name="Smidt H."/>
        </authorList>
    </citation>
    <scope>NUCLEOTIDE SEQUENCE [LARGE SCALE GENOMIC DNA]</scope>
    <source>
        <strain evidence="16 17">Ellin428</strain>
    </source>
</reference>
<evidence type="ECO:0000256" key="5">
    <source>
        <dbReference type="ARBA" id="ARBA00022553"/>
    </source>
</evidence>
<dbReference type="EMBL" id="ABVL01000044">
    <property type="protein sequence ID" value="EDY15979.1"/>
    <property type="molecule type" value="Genomic_DNA"/>
</dbReference>
<dbReference type="GO" id="GO:0007234">
    <property type="term" value="P:osmosensory signaling via phosphorelay pathway"/>
    <property type="evidence" value="ECO:0007669"/>
    <property type="project" value="TreeGrafter"/>
</dbReference>
<dbReference type="eggNOG" id="COG4251">
    <property type="taxonomic scope" value="Bacteria"/>
</dbReference>
<keyword evidence="13" id="KW-0175">Coiled coil</keyword>
<comment type="caution">
    <text evidence="16">The sequence shown here is derived from an EMBL/GenBank/DDBJ whole genome shotgun (WGS) entry which is preliminary data.</text>
</comment>
<dbReference type="InterPro" id="IPR003661">
    <property type="entry name" value="HisK_dim/P_dom"/>
</dbReference>
<keyword evidence="4" id="KW-1003">Cell membrane</keyword>
<dbReference type="Gene3D" id="3.30.565.10">
    <property type="entry name" value="Histidine kinase-like ATPase, C-terminal domain"/>
    <property type="match status" value="1"/>
</dbReference>
<dbReference type="SUPFAM" id="SSF52172">
    <property type="entry name" value="CheY-like"/>
    <property type="match status" value="1"/>
</dbReference>
<dbReference type="GO" id="GO:0005886">
    <property type="term" value="C:plasma membrane"/>
    <property type="evidence" value="ECO:0007669"/>
    <property type="project" value="UniProtKB-SubCell"/>
</dbReference>
<keyword evidence="10" id="KW-0902">Two-component regulatory system</keyword>
<evidence type="ECO:0000256" key="1">
    <source>
        <dbReference type="ARBA" id="ARBA00000085"/>
    </source>
</evidence>
<dbReference type="Gene3D" id="1.10.287.130">
    <property type="match status" value="1"/>
</dbReference>
<keyword evidence="7" id="KW-0547">Nucleotide-binding</keyword>
<evidence type="ECO:0000256" key="13">
    <source>
        <dbReference type="SAM" id="Coils"/>
    </source>
</evidence>
<keyword evidence="11" id="KW-0472">Membrane</keyword>
<keyword evidence="8 16" id="KW-0418">Kinase</keyword>
<keyword evidence="17" id="KW-1185">Reference proteome</keyword>
<proteinExistence type="predicted"/>
<keyword evidence="6" id="KW-0808">Transferase</keyword>
<dbReference type="AlphaFoldDB" id="B4DC57"/>
<evidence type="ECO:0000256" key="3">
    <source>
        <dbReference type="ARBA" id="ARBA00012438"/>
    </source>
</evidence>
<evidence type="ECO:0000259" key="15">
    <source>
        <dbReference type="PROSITE" id="PS50110"/>
    </source>
</evidence>
<dbReference type="FunFam" id="3.30.565.10:FF:000023">
    <property type="entry name" value="PAS domain-containing sensor histidine kinase"/>
    <property type="match status" value="1"/>
</dbReference>
<dbReference type="PROSITE" id="PS50110">
    <property type="entry name" value="RESPONSE_REGULATORY"/>
    <property type="match status" value="1"/>
</dbReference>
<dbReference type="PANTHER" id="PTHR42878:SF15">
    <property type="entry name" value="BACTERIOPHYTOCHROME"/>
    <property type="match status" value="1"/>
</dbReference>
<evidence type="ECO:0000259" key="14">
    <source>
        <dbReference type="PROSITE" id="PS50109"/>
    </source>
</evidence>
<dbReference type="InParanoid" id="B4DC57"/>
<dbReference type="Pfam" id="PF02518">
    <property type="entry name" value="HATPase_c"/>
    <property type="match status" value="1"/>
</dbReference>
<dbReference type="InterPro" id="IPR003594">
    <property type="entry name" value="HATPase_dom"/>
</dbReference>
<evidence type="ECO:0000256" key="4">
    <source>
        <dbReference type="ARBA" id="ARBA00022475"/>
    </source>
</evidence>
<dbReference type="InterPro" id="IPR011006">
    <property type="entry name" value="CheY-like_superfamily"/>
</dbReference>
<sequence length="393" mass="43815">MVQGNENEPAVTAEPPMPKLLVVDDEARQMTALCNTLRDQGYETTGFSAGQAALEALRSTKFDLVLTDLMMPEMDGITFLRAALALDPTLVGVVMTGHGSVETAVEAMKSGALDYILKPFKLSAVIPVLSRAMTVRRLRLENAVLEQRVRERTKQLETANSALEDANKELEAFSYSVSHDLRTPLRHVDGFAQMLASRYEDQLPEAAQRLLAKVCTGAQRSQQLIDDLLNFSRLGRQPLQKRQVSLSRLVEEVLREHQGEREGRQVDVAVDALPDIQGDHALLKQVFVNLISNALKFTRKREHAVIRVAVEDAGEQWHFFVQDNGAGFDMQYAEKLFGVFQRLHHEDQFPGTGVGLSIVQRIIHRHGGRIWAEAEVDKGATFHFTLPKASGLE</sequence>
<evidence type="ECO:0000256" key="10">
    <source>
        <dbReference type="ARBA" id="ARBA00023012"/>
    </source>
</evidence>
<dbReference type="InterPro" id="IPR001789">
    <property type="entry name" value="Sig_transdc_resp-reg_receiver"/>
</dbReference>